<reference evidence="2 3" key="1">
    <citation type="submission" date="2024-05" db="EMBL/GenBank/DDBJ databases">
        <title>A draft genome resource for the thread blight pathogen Marasmius tenuissimus strain MS-2.</title>
        <authorList>
            <person name="Yulfo-Soto G.E."/>
            <person name="Baruah I.K."/>
            <person name="Amoako-Attah I."/>
            <person name="Bukari Y."/>
            <person name="Meinhardt L.W."/>
            <person name="Bailey B.A."/>
            <person name="Cohen S.P."/>
        </authorList>
    </citation>
    <scope>NUCLEOTIDE SEQUENCE [LARGE SCALE GENOMIC DNA]</scope>
    <source>
        <strain evidence="2 3">MS-2</strain>
    </source>
</reference>
<evidence type="ECO:0000256" key="1">
    <source>
        <dbReference type="SAM" id="MobiDB-lite"/>
    </source>
</evidence>
<keyword evidence="3" id="KW-1185">Reference proteome</keyword>
<feature type="compositionally biased region" description="Basic residues" evidence="1">
    <location>
        <begin position="406"/>
        <end position="416"/>
    </location>
</feature>
<feature type="compositionally biased region" description="Polar residues" evidence="1">
    <location>
        <begin position="425"/>
        <end position="435"/>
    </location>
</feature>
<dbReference type="Proteomes" id="UP001437256">
    <property type="component" value="Unassembled WGS sequence"/>
</dbReference>
<dbReference type="EMBL" id="JBBXMP010000006">
    <property type="protein sequence ID" value="KAL0070508.1"/>
    <property type="molecule type" value="Genomic_DNA"/>
</dbReference>
<accession>A0ABR3AAA1</accession>
<feature type="region of interest" description="Disordered" evidence="1">
    <location>
        <begin position="282"/>
        <end position="310"/>
    </location>
</feature>
<evidence type="ECO:0000313" key="2">
    <source>
        <dbReference type="EMBL" id="KAL0070508.1"/>
    </source>
</evidence>
<comment type="caution">
    <text evidence="2">The sequence shown here is derived from an EMBL/GenBank/DDBJ whole genome shotgun (WGS) entry which is preliminary data.</text>
</comment>
<gene>
    <name evidence="2" type="ORF">AAF712_002340</name>
</gene>
<protein>
    <submittedName>
        <fullName evidence="2">Uncharacterized protein</fullName>
    </submittedName>
</protein>
<feature type="region of interest" description="Disordered" evidence="1">
    <location>
        <begin position="337"/>
        <end position="373"/>
    </location>
</feature>
<name>A0ABR3AAA1_9AGAR</name>
<feature type="compositionally biased region" description="Basic and acidic residues" evidence="1">
    <location>
        <begin position="345"/>
        <end position="368"/>
    </location>
</feature>
<proteinExistence type="predicted"/>
<sequence>MASFFLAQRLCTDFFYQRPSFVASFPPHIVDFLKTGNLKPTDLQRYIKAGEHLFSKSFAVFGPLDLERTWQSQRCLTAIVRIVNQEQNIELIAASVFPAGIAKFSPRKSFFAALGVLARRGSQVKAFEWIRNLMQPLVISLNSSREGNLRKVLDQMYPPGTDVPAPSKTSPAVCKLGSSLPGSGPLAQTSNTPSVSEISFSDLSKSDDSQTALLPPLSNASQSLNSPYSNSLAQHKSSMPSPNPNDSAEPTAKRVFAKRPLIGPGQLPTPSNSFDRLIDAAAAPSPRQPPPHSQSRQIATPPKRKSLLSNSQVHATLSHAENEPGCGSSASLTLVSVKGRGAVRTKNDGDSDRPAKRPRTASHDKENCPEPVVANWTPVKKASHSLLQRLTPSPASTDCISSSHQTPRHRSKKRRLSLSERLSPMQESSPDSTFNPRIIVNMSPRSLLERVSPPVFASTGGL</sequence>
<feature type="compositionally biased region" description="Polar residues" evidence="1">
    <location>
        <begin position="218"/>
        <end position="248"/>
    </location>
</feature>
<feature type="compositionally biased region" description="Polar residues" evidence="1">
    <location>
        <begin position="389"/>
        <end position="405"/>
    </location>
</feature>
<feature type="region of interest" description="Disordered" evidence="1">
    <location>
        <begin position="389"/>
        <end position="437"/>
    </location>
</feature>
<evidence type="ECO:0000313" key="3">
    <source>
        <dbReference type="Proteomes" id="UP001437256"/>
    </source>
</evidence>
<feature type="compositionally biased region" description="Polar residues" evidence="1">
    <location>
        <begin position="186"/>
        <end position="203"/>
    </location>
</feature>
<feature type="region of interest" description="Disordered" evidence="1">
    <location>
        <begin position="160"/>
        <end position="250"/>
    </location>
</feature>
<organism evidence="2 3">
    <name type="scientific">Marasmius tenuissimus</name>
    <dbReference type="NCBI Taxonomy" id="585030"/>
    <lineage>
        <taxon>Eukaryota</taxon>
        <taxon>Fungi</taxon>
        <taxon>Dikarya</taxon>
        <taxon>Basidiomycota</taxon>
        <taxon>Agaricomycotina</taxon>
        <taxon>Agaricomycetes</taxon>
        <taxon>Agaricomycetidae</taxon>
        <taxon>Agaricales</taxon>
        <taxon>Marasmiineae</taxon>
        <taxon>Marasmiaceae</taxon>
        <taxon>Marasmius</taxon>
    </lineage>
</organism>